<keyword evidence="4" id="KW-0812">Transmembrane</keyword>
<evidence type="ECO:0000256" key="8">
    <source>
        <dbReference type="ARBA" id="ARBA00023136"/>
    </source>
</evidence>
<dbReference type="GO" id="GO:0033617">
    <property type="term" value="P:mitochondrial respiratory chain complex IV assembly"/>
    <property type="evidence" value="ECO:0007669"/>
    <property type="project" value="TreeGrafter"/>
</dbReference>
<comment type="similarity">
    <text evidence="2">Belongs to the COX16 family.</text>
</comment>
<keyword evidence="5" id="KW-0999">Mitochondrion inner membrane</keyword>
<dbReference type="VEuPathDB" id="VectorBase:LDEU000911"/>
<reference evidence="9 10" key="1">
    <citation type="journal article" date="2018" name="Gigascience">
        <title>Genomes of trombidid mites reveal novel predicted allergens and laterally-transferred genes associated with secondary metabolism.</title>
        <authorList>
            <person name="Dong X."/>
            <person name="Chaisiri K."/>
            <person name="Xia D."/>
            <person name="Armstrong S.D."/>
            <person name="Fang Y."/>
            <person name="Donnelly M.J."/>
            <person name="Kadowaki T."/>
            <person name="McGarry J.W."/>
            <person name="Darby A.C."/>
            <person name="Makepeace B.L."/>
        </authorList>
    </citation>
    <scope>NUCLEOTIDE SEQUENCE [LARGE SCALE GENOMIC DNA]</scope>
    <source>
        <strain evidence="9">UoL-UT</strain>
    </source>
</reference>
<accession>A0A443SUD4</accession>
<evidence type="ECO:0000256" key="3">
    <source>
        <dbReference type="ARBA" id="ARBA00021814"/>
    </source>
</evidence>
<protein>
    <recommendedName>
        <fullName evidence="3">Cytochrome c oxidase assembly protein COX16 homolog, mitochondrial</fullName>
    </recommendedName>
</protein>
<gene>
    <name evidence="9" type="ORF">B4U80_08590</name>
</gene>
<evidence type="ECO:0000256" key="7">
    <source>
        <dbReference type="ARBA" id="ARBA00023128"/>
    </source>
</evidence>
<evidence type="ECO:0000313" key="10">
    <source>
        <dbReference type="Proteomes" id="UP000288716"/>
    </source>
</evidence>
<evidence type="ECO:0000256" key="5">
    <source>
        <dbReference type="ARBA" id="ARBA00022792"/>
    </source>
</evidence>
<evidence type="ECO:0000313" key="9">
    <source>
        <dbReference type="EMBL" id="RWS31128.1"/>
    </source>
</evidence>
<proteinExistence type="inferred from homology"/>
<evidence type="ECO:0000256" key="4">
    <source>
        <dbReference type="ARBA" id="ARBA00022692"/>
    </source>
</evidence>
<name>A0A443SUD4_9ACAR</name>
<organism evidence="9 10">
    <name type="scientific">Leptotrombidium deliense</name>
    <dbReference type="NCBI Taxonomy" id="299467"/>
    <lineage>
        <taxon>Eukaryota</taxon>
        <taxon>Metazoa</taxon>
        <taxon>Ecdysozoa</taxon>
        <taxon>Arthropoda</taxon>
        <taxon>Chelicerata</taxon>
        <taxon>Arachnida</taxon>
        <taxon>Acari</taxon>
        <taxon>Acariformes</taxon>
        <taxon>Trombidiformes</taxon>
        <taxon>Prostigmata</taxon>
        <taxon>Anystina</taxon>
        <taxon>Parasitengona</taxon>
        <taxon>Trombiculoidea</taxon>
        <taxon>Trombiculidae</taxon>
        <taxon>Leptotrombidium</taxon>
    </lineage>
</organism>
<evidence type="ECO:0000256" key="2">
    <source>
        <dbReference type="ARBA" id="ARBA00008370"/>
    </source>
</evidence>
<dbReference type="EMBL" id="NCKV01000265">
    <property type="protein sequence ID" value="RWS31128.1"/>
    <property type="molecule type" value="Genomic_DNA"/>
</dbReference>
<dbReference type="PANTHER" id="PTHR17130">
    <property type="entry name" value="MITOCHONDRIAL OUTER MEMBRANE PROTEIN 25"/>
    <property type="match status" value="1"/>
</dbReference>
<evidence type="ECO:0000256" key="1">
    <source>
        <dbReference type="ARBA" id="ARBA00004434"/>
    </source>
</evidence>
<dbReference type="InterPro" id="IPR020164">
    <property type="entry name" value="Cyt_c_Oxase_assmbl_COX16"/>
</dbReference>
<comment type="subcellular location">
    <subcellularLocation>
        <location evidence="1">Mitochondrion inner membrane</location>
        <topology evidence="1">Single-pass membrane protein</topology>
    </subcellularLocation>
</comment>
<evidence type="ECO:0000256" key="6">
    <source>
        <dbReference type="ARBA" id="ARBA00022989"/>
    </source>
</evidence>
<sequence>MNCFLQTFVVGSSFVMANLTDIRYMAHKYVHKTITPDAADKAKKSGLKLIGQSSFEEEYSKMKKKLDIDNWENIRGPRDYEKPSEQFLKQVESLKEKNKNDNSTVYCTSAYFPKYQSIQ</sequence>
<keyword evidence="7" id="KW-0496">Mitochondrion</keyword>
<keyword evidence="6" id="KW-1133">Transmembrane helix</keyword>
<keyword evidence="10" id="KW-1185">Reference proteome</keyword>
<dbReference type="Pfam" id="PF14138">
    <property type="entry name" value="COX16"/>
    <property type="match status" value="1"/>
</dbReference>
<dbReference type="Proteomes" id="UP000288716">
    <property type="component" value="Unassembled WGS sequence"/>
</dbReference>
<dbReference type="OrthoDB" id="5516033at2759"/>
<dbReference type="GO" id="GO:0005743">
    <property type="term" value="C:mitochondrial inner membrane"/>
    <property type="evidence" value="ECO:0007669"/>
    <property type="project" value="UniProtKB-SubCell"/>
</dbReference>
<comment type="caution">
    <text evidence="9">The sequence shown here is derived from an EMBL/GenBank/DDBJ whole genome shotgun (WGS) entry which is preliminary data.</text>
</comment>
<keyword evidence="8" id="KW-0472">Membrane</keyword>
<dbReference type="AlphaFoldDB" id="A0A443SUD4"/>
<dbReference type="PANTHER" id="PTHR17130:SF14">
    <property type="entry name" value="CYTOCHROME C OXIDASE ASSEMBLY PROTEIN COX16 HOMOLOG, MITOCHONDRIAL"/>
    <property type="match status" value="1"/>
</dbReference>